<dbReference type="OrthoDB" id="417053at2759"/>
<keyword evidence="10" id="KW-1185">Reference proteome</keyword>
<evidence type="ECO:0000259" key="7">
    <source>
        <dbReference type="PROSITE" id="PS50175"/>
    </source>
</evidence>
<evidence type="ECO:0000259" key="8">
    <source>
        <dbReference type="PROSITE" id="PS50800"/>
    </source>
</evidence>
<dbReference type="InterPro" id="IPR003034">
    <property type="entry name" value="SAP_dom"/>
</dbReference>
<feature type="signal peptide" evidence="5">
    <location>
        <begin position="1"/>
        <end position="32"/>
    </location>
</feature>
<accession>A0A1Q9E9N4</accession>
<protein>
    <submittedName>
        <fullName evidence="9">Retrovirus-related Pol polyprotein from transposon TNT 1-94</fullName>
    </submittedName>
</protein>
<dbReference type="PROSITE" id="PS50175">
    <property type="entry name" value="ASP_PROT_RETROV"/>
    <property type="match status" value="1"/>
</dbReference>
<keyword evidence="5" id="KW-0732">Signal</keyword>
<dbReference type="GO" id="GO:0008270">
    <property type="term" value="F:zinc ion binding"/>
    <property type="evidence" value="ECO:0007669"/>
    <property type="project" value="UniProtKB-KW"/>
</dbReference>
<dbReference type="PANTHER" id="PTHR11439">
    <property type="entry name" value="GAG-POL-RELATED RETROTRANSPOSON"/>
    <property type="match status" value="1"/>
</dbReference>
<keyword evidence="1" id="KW-0863">Zinc-finger</keyword>
<sequence length="3579" mass="396746">MVGRRVDQSRLGVAAVALVMVVLCFWHPAANGHQTFAIPGGKHNRQRLDPTTTGDWESKVLGSGSYSGVLPHDQVPFVNRRSEIFDLFQVNAAVILKLLDCRCKKVHIRDWRPCSVAVAAQMFGSGKTTLGDNFIKQLKDEETKAFILGKLTGDDWKKELMRAQSAASWYYNLNCCESMYDVGIRLDFERFKDSPATTPDHIAQYIFAKVLEHPRPVFVHFDEIGDLQVNVKELREAVRRVWELMLKHDGDMPRIYFYLSGKSVPLTALGGEGSAVGTKWIILDLLQEEHIQHIVNAATSADTNLLCPSVAKIQGLSAALQQWTGGSPRLMVYSLRVLHHLLNEGKTFGSAEHAMEAVFEILKDQQAVAGEVFLAKKDETAFQQTWLYLILLAQLRVPCQRDTILPVGSAQHSLDLLLGRLNVYISKPEAPIEGMSDGFYICHMKMVDKFVRSRYTSDCRVQLFLGDEGTRAKAADLLEHMVAQRIVVQACLHPHRTHVKWGDLMNPLLQETKADQLQAQLDQGCPLSSFPKVTKQARRLPQGTSSLTQQLHPDDLAAAIDQLDSGRLYRPRPMSRSADLFIKQPTLTIEVQDKSGVSTGVSFADVRKEVGKCIQQGSVLWVLVALKLDESLSHWVGEAKPLVLESGIYQEEKLAHGGSRGLLYRVESSGSWQKRIQNGEWQDVETEANPEGKGKELLVRQELQLVIPHPNHVKAFLGDSDFKIVEKLAKNPGDRKVDIPFLSRFYNFEQPPAQGTAPATSTAVWVQELIRKDSAQYLERKDKQLTAGSQQGIKNKAELSIASFKIVIYSQMEESVSGWALGEGRNDVSKSPQHIRPVTDASTGQKQFHRGANTLDLRVALDAMAEAALDQGWRSIILGPRLDQLLAALRLYRALERFRSGNDRAWEASLEARLVAAIRKWQGIIVQAPLEFDLGRVAGVARLMYLSKKKKRQRPPLTVEMVVALETPLDRVIAGFFVLLVFSRGRFSDGLHMQNLRSEIPASASADSLAGYVEADVARTKAAYTLERKTMFLPIVAPRNGLSGRDWFAGFAEARQASGVPTGPGLPLLPARTTSSGWATVPPKVACFLAFWQRLRAPLPSGRGLLALLPRCSVSCRAASTMGKQWYTCTCGYGWAWKQYVANGQETHCAMCGRSWAKQIAQRKKEREAKAEQASWQVPVWPMWTPPKGGGNQGNKAELGKVSSALSDVWQDLPEATQKALTKAGCKAPKPSPPPGLRVPSALKGSMTQQEYHAARTVVYSGAGDHVQKLLAAAGIPPPEDVMLGEPESTPGQRLTRVVTEFRKSTNQMQKLVKKRAMLQEKADHLKEELEALMLDVAQVGREIEVKDAEMKDTAREFKELTEDKATTAYDQMEQVLAEAGHDLAEGTKAKLKAALLTKTAEEEIGPDPFLGRFDSRESFPQELAGIVPGDEEEVDHLHQGGKDGSLCRVERSSHSFLRARALLGISTAVPSFLISLQTAYCVNQQLHVMATLTAENIAELVRAATVAAESAARASSALTTATTAAATAKGAGRTGFSEASKVCKCPENFGGGTVEEDQAKWADFSMAFKAWLYYADEMFRSEIEDLEATKLSKATVLSAWTTEAQSRSKQLYSILSGILKGRSLQLLRAVGEQHGYEGWRQLVNLYNPHTKQRALGLMTALMSFPAFSKDRSYLEQIQGLDRLAEEFRKASGKPVQDEMLLGVLTKALPAHVRQQVQLSMSESSTYSEVRERVLSFETVAHAYSATKIQQEFGVGNGPAPMEIDAVTGKPKGGKPGKGGKGQYWYDAPKGGKGKGKGYDKGSPKGGKDKGKGYERPSGKDAGGKGGGKDRQKGVCDYCRKPGHFKRDCWQAKRDGVVRAVTESANQNEPNRDLPAPTPSSVAASSSSASTSAIRRVSLAYFDLTEQDSFHDGSVRMVEEYSMTYSDTDEHWTENLEIILDSGADHSALPLRFAAVGEAVEDSGHSFVDAQGNNLPVTQVRVAEVVLGDFCFKERFIIAPVSHPLLCLGRLCKAGFEVRKRNNQLELGCDAHSVAVDFKRNSLAVQGSIRMLEHVSGASPSDPVCDQRVHVRAVVLKPVLERVPHDGSLVQIGTNVYARCGYSTTFINTTLLPLRDLPWRRTTLVKRPGKEWDLIEFCEDISYMENFEGDLPNPQDIELVLTIAHDHVVSPEELGFDYRSDSLPLAPRSDDAVRDARDAVGGALDAEDGLDLGGARDVPSAPGEAEPPVDERHVPLDDNEVEVDGIRLSMSSTLKALRAACGALGLTTRGSKKQCFERLRRHIQEHALIAEHEAVAAAVGDSERKPKGVAKPGEPTPQEIAEHMITHQPYRAWCPQCVAHRGRQDQHHDLDHAHTSESVVSLDFGFCKRQESEENLLTVLVIHDRQTKALHAIPTMSKGGQALSYLTTECTRFVTWLGHREVCFKSDGEPAIKAVVKSVEKACRQLGVKTRSVTTPVEDHEANGAVEQAWQSIRANAGVLVGQVEEQCGAEGKVIFGSQHPFYMWSLIHAAFLHNRFSVQHSLTPFERATASQYVGRLCCYGEVVLGYLRTSAKAGARWCKGVWLGKTTQNDTHIVATTQGLFLTRSVRRLVEKDRFNLDRCGEVALAPWEHGFASLGGRLIVNKRVVLPQAVAPALNPTSPRDEAGSDPPTSEPDGVNEHLSEYEPSLPGDPVEAGTQDAPLMTSRQASSRSDASMSLPGMSGGSSSGSSELVTEAAMQARSGEAAAAEVATGLSENPRAVKAPRMMQRVEFAAICQIGDQWYEHEDEEVDWAFTYKDLDDLQDYDEGFDDDGHEELDLNAIESKLIFPRTSEHEPWLSPSELSELDRLADEFELARLGNMKVLLPMGSEEGPTKRRDNPKKLSTKMVRSWREKIIVDPETKEQKPVWLRRSRYVAREFAWLSPEKEGLYSPASSSVATKVLPAMYTYLQARDGDWVLGSMDVSDAFLMVLQEEATEVSYEVPGTKEIRKFMLGRLLPGQRDGTAKWHGRLSECLRDEVSASCCVAYPSMFSCNTQHGPVFLQTHVDDIEYLGKQAAVSRVFVPAMQKHFKVAYQTLEKPGDIMMFLKRQHVLGEDGCSVIITPHPKHVERLLEILEIDPHMCNKKCPLMPGYTEVDESSALPGPQASVYRSCIGILLYLSGDMVESQNAIRFLSQKMSSPSHRDMKMLRHLAMYLGGTIHQGMLLTAQKAGEGLLGERYSSEWTLEAFSDSDWASQKGDRKSVSSGVIAIQGNVVCTSARTQRTIALSSAEAELYASAGVLSDSFLLKNILCFLLDLEKLPVHLYMDSSSGKQVWQRSGVGRIRHLSCRVLWVQQAVARGEVVLHHIRGEYNPSDVNTKLLTRVRMLFLMFLLKVYDTWKHERVGEEEHAAHMEKKAIQLMIRNLKRLEPTPRVSKQMIRSILLSSAVQYSMAVDFKNDDELSTVCFAVTASGLFQSNVSWMMVFTCVIVVCSFMWWCIGKRNDKVTKVRIDVGVQAKARDDHDEYRFYAEAIMRQQKNELDEMKEWNRQLRDECRGVTDWNERLRNEAQQRRVPDGDVFISMRGRSYHSSAQCGHVRGHKTTMYSKCRDCAMRDGN</sequence>
<dbReference type="GO" id="GO:0004190">
    <property type="term" value="F:aspartic-type endopeptidase activity"/>
    <property type="evidence" value="ECO:0007669"/>
    <property type="project" value="InterPro"/>
</dbReference>
<dbReference type="InterPro" id="IPR001969">
    <property type="entry name" value="Aspartic_peptidase_AS"/>
</dbReference>
<name>A0A1Q9E9N4_SYMMI</name>
<keyword evidence="4" id="KW-0472">Membrane</keyword>
<dbReference type="Gene3D" id="4.10.60.10">
    <property type="entry name" value="Zinc finger, CCHC-type"/>
    <property type="match status" value="1"/>
</dbReference>
<feature type="domain" description="SAP" evidence="8">
    <location>
        <begin position="2249"/>
        <end position="2283"/>
    </location>
</feature>
<dbReference type="InterPro" id="IPR001995">
    <property type="entry name" value="Peptidase_A2_cat"/>
</dbReference>
<organism evidence="9 10">
    <name type="scientific">Symbiodinium microadriaticum</name>
    <name type="common">Dinoflagellate</name>
    <name type="synonym">Zooxanthella microadriatica</name>
    <dbReference type="NCBI Taxonomy" id="2951"/>
    <lineage>
        <taxon>Eukaryota</taxon>
        <taxon>Sar</taxon>
        <taxon>Alveolata</taxon>
        <taxon>Dinophyceae</taxon>
        <taxon>Suessiales</taxon>
        <taxon>Symbiodiniaceae</taxon>
        <taxon>Symbiodinium</taxon>
    </lineage>
</organism>
<evidence type="ECO:0000256" key="3">
    <source>
        <dbReference type="SAM" id="MobiDB-lite"/>
    </source>
</evidence>
<dbReference type="GO" id="GO:0003676">
    <property type="term" value="F:nucleic acid binding"/>
    <property type="evidence" value="ECO:0007669"/>
    <property type="project" value="InterPro"/>
</dbReference>
<reference evidence="9 10" key="1">
    <citation type="submission" date="2016-02" db="EMBL/GenBank/DDBJ databases">
        <title>Genome analysis of coral dinoflagellate symbionts highlights evolutionary adaptations to a symbiotic lifestyle.</title>
        <authorList>
            <person name="Aranda M."/>
            <person name="Li Y."/>
            <person name="Liew Y.J."/>
            <person name="Baumgarten S."/>
            <person name="Simakov O."/>
            <person name="Wilson M."/>
            <person name="Piel J."/>
            <person name="Ashoor H."/>
            <person name="Bougouffa S."/>
            <person name="Bajic V.B."/>
            <person name="Ryu T."/>
            <person name="Ravasi T."/>
            <person name="Bayer T."/>
            <person name="Micklem G."/>
            <person name="Kim H."/>
            <person name="Bhak J."/>
            <person name="Lajeunesse T.C."/>
            <person name="Voolstra C.R."/>
        </authorList>
    </citation>
    <scope>NUCLEOTIDE SEQUENCE [LARGE SCALE GENOMIC DNA]</scope>
    <source>
        <strain evidence="9 10">CCMP2467</strain>
    </source>
</reference>
<feature type="region of interest" description="Disordered" evidence="3">
    <location>
        <begin position="2205"/>
        <end position="2233"/>
    </location>
</feature>
<evidence type="ECO:0000313" key="9">
    <source>
        <dbReference type="EMBL" id="OLQ04144.1"/>
    </source>
</evidence>
<evidence type="ECO:0000256" key="2">
    <source>
        <dbReference type="SAM" id="Coils"/>
    </source>
</evidence>
<evidence type="ECO:0000256" key="4">
    <source>
        <dbReference type="SAM" id="Phobius"/>
    </source>
</evidence>
<feature type="transmembrane region" description="Helical" evidence="4">
    <location>
        <begin position="3441"/>
        <end position="3461"/>
    </location>
</feature>
<dbReference type="SUPFAM" id="SSF57756">
    <property type="entry name" value="Retrovirus zinc finger-like domains"/>
    <property type="match status" value="1"/>
</dbReference>
<comment type="caution">
    <text evidence="9">The sequence shown here is derived from an EMBL/GenBank/DDBJ whole genome shotgun (WGS) entry which is preliminary data.</text>
</comment>
<feature type="compositionally biased region" description="Polar residues" evidence="3">
    <location>
        <begin position="2685"/>
        <end position="2695"/>
    </location>
</feature>
<keyword evidence="2" id="KW-0175">Coiled coil</keyword>
<dbReference type="PANTHER" id="PTHR11439:SF483">
    <property type="entry name" value="PEPTIDE SYNTHASE GLIP-LIKE, PUTATIVE (AFU_ORTHOLOGUE AFUA_3G12920)-RELATED"/>
    <property type="match status" value="1"/>
</dbReference>
<feature type="region of interest" description="Disordered" evidence="3">
    <location>
        <begin position="1862"/>
        <end position="1889"/>
    </location>
</feature>
<keyword evidence="1" id="KW-0862">Zinc</keyword>
<dbReference type="InterPro" id="IPR001878">
    <property type="entry name" value="Znf_CCHC"/>
</dbReference>
<evidence type="ECO:0000256" key="1">
    <source>
        <dbReference type="PROSITE-ProRule" id="PRU00047"/>
    </source>
</evidence>
<dbReference type="InterPro" id="IPR036875">
    <property type="entry name" value="Znf_CCHC_sf"/>
</dbReference>
<dbReference type="CDD" id="cd09272">
    <property type="entry name" value="RNase_HI_RT_Ty1"/>
    <property type="match status" value="1"/>
</dbReference>
<dbReference type="EMBL" id="LSRX01000217">
    <property type="protein sequence ID" value="OLQ04144.1"/>
    <property type="molecule type" value="Genomic_DNA"/>
</dbReference>
<evidence type="ECO:0000259" key="6">
    <source>
        <dbReference type="PROSITE" id="PS50158"/>
    </source>
</evidence>
<feature type="region of interest" description="Disordered" evidence="3">
    <location>
        <begin position="2635"/>
        <end position="2714"/>
    </location>
</feature>
<dbReference type="SMART" id="SM00343">
    <property type="entry name" value="ZnF_C2HC"/>
    <property type="match status" value="1"/>
</dbReference>
<evidence type="ECO:0000256" key="5">
    <source>
        <dbReference type="SAM" id="SignalP"/>
    </source>
</evidence>
<keyword evidence="4" id="KW-0812">Transmembrane</keyword>
<feature type="compositionally biased region" description="Low complexity" evidence="3">
    <location>
        <begin position="1879"/>
        <end position="1889"/>
    </location>
</feature>
<dbReference type="PROSITE" id="PS50158">
    <property type="entry name" value="ZF_CCHC"/>
    <property type="match status" value="1"/>
</dbReference>
<dbReference type="PROSITE" id="PS50800">
    <property type="entry name" value="SAP"/>
    <property type="match status" value="1"/>
</dbReference>
<proteinExistence type="predicted"/>
<feature type="region of interest" description="Disordered" evidence="3">
    <location>
        <begin position="1754"/>
        <end position="1834"/>
    </location>
</feature>
<dbReference type="PROSITE" id="PS00141">
    <property type="entry name" value="ASP_PROTEASE"/>
    <property type="match status" value="1"/>
</dbReference>
<feature type="coiled-coil region" evidence="2">
    <location>
        <begin position="1302"/>
        <end position="1364"/>
    </location>
</feature>
<dbReference type="GO" id="GO:0006508">
    <property type="term" value="P:proteolysis"/>
    <property type="evidence" value="ECO:0007669"/>
    <property type="project" value="InterPro"/>
</dbReference>
<evidence type="ECO:0000313" key="10">
    <source>
        <dbReference type="Proteomes" id="UP000186817"/>
    </source>
</evidence>
<feature type="chain" id="PRO_5012005656" evidence="5">
    <location>
        <begin position="33"/>
        <end position="3579"/>
    </location>
</feature>
<feature type="compositionally biased region" description="Basic and acidic residues" evidence="3">
    <location>
        <begin position="1797"/>
        <end position="1834"/>
    </location>
</feature>
<keyword evidence="1" id="KW-0479">Metal-binding</keyword>
<feature type="domain" description="CCHC-type" evidence="6">
    <location>
        <begin position="1836"/>
        <end position="1849"/>
    </location>
</feature>
<gene>
    <name evidence="9" type="ORF">AK812_SmicGene12814</name>
</gene>
<dbReference type="Proteomes" id="UP000186817">
    <property type="component" value="Unassembled WGS sequence"/>
</dbReference>
<feature type="domain" description="Peptidase A2" evidence="7">
    <location>
        <begin position="1936"/>
        <end position="2012"/>
    </location>
</feature>
<keyword evidence="4" id="KW-1133">Transmembrane helix</keyword>